<dbReference type="AlphaFoldDB" id="A0A8H3HSU6"/>
<dbReference type="EMBL" id="CAJMWV010009986">
    <property type="protein sequence ID" value="CAE6540671.1"/>
    <property type="molecule type" value="Genomic_DNA"/>
</dbReference>
<evidence type="ECO:0000313" key="1">
    <source>
        <dbReference type="EMBL" id="CAE6540671.1"/>
    </source>
</evidence>
<dbReference type="Proteomes" id="UP000663831">
    <property type="component" value="Unassembled WGS sequence"/>
</dbReference>
<evidence type="ECO:0000313" key="2">
    <source>
        <dbReference type="Proteomes" id="UP000663831"/>
    </source>
</evidence>
<dbReference type="OrthoDB" id="3269726at2759"/>
<reference evidence="1" key="1">
    <citation type="submission" date="2021-01" db="EMBL/GenBank/DDBJ databases">
        <authorList>
            <person name="Kaushik A."/>
        </authorList>
    </citation>
    <scope>NUCLEOTIDE SEQUENCE</scope>
    <source>
        <strain evidence="1">AG3-1AP</strain>
    </source>
</reference>
<accession>A0A8H3HSU6</accession>
<protein>
    <submittedName>
        <fullName evidence="1">Uncharacterized protein</fullName>
    </submittedName>
</protein>
<gene>
    <name evidence="1" type="ORF">RDB_LOCUS175274</name>
</gene>
<sequence length="293" mass="34093">MPKPKSPFDLLPSAPPPGSSYFISNAVIIAKRVALGLEAPIRINNCHRKYDNPFYDWYRRDSSAQLVCMQLRKEQKAPFFHEYVAFALRDGRYFRIDRRQLPNEASPMDCTSKKGVKAYDTIEEITSLDDSMYNPSDCLAEVYFPRDTRLSLIICICTAISRDSQASAYTVQRYNCYFYAQTILLYTACKSAVRTRFGGLWEYSYQYDPPVYAGPPTQASYFSIQWPWKQASQDENGGHQPREMQTANWYELKAYLLAMIHAHSLRVEQYKFVLRCSAEEVERDIKEKMSQIW</sequence>
<proteinExistence type="predicted"/>
<organism evidence="1 2">
    <name type="scientific">Rhizoctonia solani</name>
    <dbReference type="NCBI Taxonomy" id="456999"/>
    <lineage>
        <taxon>Eukaryota</taxon>
        <taxon>Fungi</taxon>
        <taxon>Dikarya</taxon>
        <taxon>Basidiomycota</taxon>
        <taxon>Agaricomycotina</taxon>
        <taxon>Agaricomycetes</taxon>
        <taxon>Cantharellales</taxon>
        <taxon>Ceratobasidiaceae</taxon>
        <taxon>Rhizoctonia</taxon>
    </lineage>
</organism>
<comment type="caution">
    <text evidence="1">The sequence shown here is derived from an EMBL/GenBank/DDBJ whole genome shotgun (WGS) entry which is preliminary data.</text>
</comment>
<name>A0A8H3HSU6_9AGAM</name>